<dbReference type="EMBL" id="GGEC01065454">
    <property type="protein sequence ID" value="MBX45938.1"/>
    <property type="molecule type" value="Transcribed_RNA"/>
</dbReference>
<dbReference type="AlphaFoldDB" id="A0A2P2NTT3"/>
<name>A0A2P2NTT3_RHIMU</name>
<evidence type="ECO:0000313" key="1">
    <source>
        <dbReference type="EMBL" id="MBX45938.1"/>
    </source>
</evidence>
<proteinExistence type="predicted"/>
<sequence>MNIIPIHKNKIHDVKSILEEQYSGA</sequence>
<organism evidence="1">
    <name type="scientific">Rhizophora mucronata</name>
    <name type="common">Asiatic mangrove</name>
    <dbReference type="NCBI Taxonomy" id="61149"/>
    <lineage>
        <taxon>Eukaryota</taxon>
        <taxon>Viridiplantae</taxon>
        <taxon>Streptophyta</taxon>
        <taxon>Embryophyta</taxon>
        <taxon>Tracheophyta</taxon>
        <taxon>Spermatophyta</taxon>
        <taxon>Magnoliopsida</taxon>
        <taxon>eudicotyledons</taxon>
        <taxon>Gunneridae</taxon>
        <taxon>Pentapetalae</taxon>
        <taxon>rosids</taxon>
        <taxon>fabids</taxon>
        <taxon>Malpighiales</taxon>
        <taxon>Rhizophoraceae</taxon>
        <taxon>Rhizophora</taxon>
    </lineage>
</organism>
<accession>A0A2P2NTT3</accession>
<protein>
    <submittedName>
        <fullName evidence="1">Uncharacterized protein</fullName>
    </submittedName>
</protein>
<reference evidence="1" key="1">
    <citation type="submission" date="2018-02" db="EMBL/GenBank/DDBJ databases">
        <title>Rhizophora mucronata_Transcriptome.</title>
        <authorList>
            <person name="Meera S.P."/>
            <person name="Sreeshan A."/>
            <person name="Augustine A."/>
        </authorList>
    </citation>
    <scope>NUCLEOTIDE SEQUENCE</scope>
    <source>
        <tissue evidence="1">Leaf</tissue>
    </source>
</reference>